<sequence length="888" mass="91123">MEEVTSEIAAALTSIPSPGAFCTSGTLRTLPSTGLHLRGEAGAALGLPLSDAGASAFKAAATPAPFGRGSATVVDPTVRSALQAAVRLAPSFVPALTAKVLPHVCSRLGVAPVADVALQLDKAVLYEVGGHFARHQDTQRSAGMFGTLVLVLPTAARHAGGVLEVSHQGDTRDVDSAAMLYPDIDGEGEEEEAAAAPAACFVAFFADCYHRLRKVTAGRRFCLLFNLVRVESSPSAGRAFGRADVHADRRARIGAAVRRWEALPDGNTVLAVPLRHMYTKQGLAFRNLKPEDAAVAKVLQACTTGSGGGAERLLVTHLVTVERCVRGIPDSDSCYDSRDASGGRHFIEDVLEEDVSPELWRNEADEEVKDPDLMVYVSGGDGDGGDDVISEMKEDFELWPEEPDRETYEPYMGNWGPTVEQFYHTALLVLWPRSRGASVPMPSGLKEGVSFVRKRLPQGVASAAVAAAIVDALRALGASALWSAVCSVVEASPAEATAHLVALADGVRSLRSGGSRGGGSLCIDARVSAVALGDSAALGDAAAAAAARHLCSRPACAPALAALPGLVAEWRPAAAASALDALRKMWRAGAAGAPPPVRAAAAALAERAVAVTLPAAPGPSASAGVQLLARRVTAGLLWLGGTDALLDGWATRLSTRGPTAVMAVMACPAVRAAVAARYVPAIARLAAARVAALSVPRPVADYRLPHARPPRDPDGFPTDDFMAFLRSPDREREIRGFERIADARDYAAVFAAERHTGYHVRGSTSGGGRYSKAHFVKINDAHIRDNERWSAGMADVSTGRVAAPSGGAAASPYAAASAAAGGGASPSAVASAAAAAGGGSASPAAADAATGGVVDLVSDSDEAGGTTGAPCKRARIDGTAGSPGPAGE</sequence>
<evidence type="ECO:0000313" key="2">
    <source>
        <dbReference type="Proteomes" id="UP000798662"/>
    </source>
</evidence>
<protein>
    <submittedName>
        <fullName evidence="1">Uncharacterized protein</fullName>
    </submittedName>
</protein>
<evidence type="ECO:0000313" key="1">
    <source>
        <dbReference type="EMBL" id="KAK1862790.1"/>
    </source>
</evidence>
<dbReference type="EMBL" id="CM020619">
    <property type="protein sequence ID" value="KAK1862790.1"/>
    <property type="molecule type" value="Genomic_DNA"/>
</dbReference>
<accession>A0ACC3BYG4</accession>
<keyword evidence="2" id="KW-1185">Reference proteome</keyword>
<organism evidence="1 2">
    <name type="scientific">Pyropia yezoensis</name>
    <name type="common">Susabi-nori</name>
    <name type="synonym">Porphyra yezoensis</name>
    <dbReference type="NCBI Taxonomy" id="2788"/>
    <lineage>
        <taxon>Eukaryota</taxon>
        <taxon>Rhodophyta</taxon>
        <taxon>Bangiophyceae</taxon>
        <taxon>Bangiales</taxon>
        <taxon>Bangiaceae</taxon>
        <taxon>Pyropia</taxon>
    </lineage>
</organism>
<gene>
    <name evidence="1" type="ORF">I4F81_005357</name>
</gene>
<proteinExistence type="predicted"/>
<comment type="caution">
    <text evidence="1">The sequence shown here is derived from an EMBL/GenBank/DDBJ whole genome shotgun (WGS) entry which is preliminary data.</text>
</comment>
<reference evidence="1" key="1">
    <citation type="submission" date="2019-11" db="EMBL/GenBank/DDBJ databases">
        <title>Nori genome reveals adaptations in red seaweeds to the harsh intertidal environment.</title>
        <authorList>
            <person name="Wang D."/>
            <person name="Mao Y."/>
        </authorList>
    </citation>
    <scope>NUCLEOTIDE SEQUENCE</scope>
    <source>
        <tissue evidence="1">Gametophyte</tissue>
    </source>
</reference>
<name>A0ACC3BYG4_PYRYE</name>
<dbReference type="Proteomes" id="UP000798662">
    <property type="component" value="Chromosome 2"/>
</dbReference>